<gene>
    <name evidence="2" type="ORF">KIN20_014027</name>
</gene>
<accession>A0AAD5MED7</accession>
<sequence>MSTTTIAKFKLFFEKPPRFTITYSGKEDLHQSFKNQVEKWTTREGAASYWVDFHGDRVTIDDVEELYNIVRNENGTINVIVRDEAIAPGSDPEYAAAIEKGRRKKSHTIDRNRDQGSTRGQQHSRSSRDHGRSHSRESSEREYGQDCCGHCHPYYGLPFFVCPAHGRPSPFRPFDPYFSPRYTCVGLPPFCGMEPGCYGSLNGGK</sequence>
<organism evidence="2 3">
    <name type="scientific">Parelaphostrongylus tenuis</name>
    <name type="common">Meningeal worm</name>
    <dbReference type="NCBI Taxonomy" id="148309"/>
    <lineage>
        <taxon>Eukaryota</taxon>
        <taxon>Metazoa</taxon>
        <taxon>Ecdysozoa</taxon>
        <taxon>Nematoda</taxon>
        <taxon>Chromadorea</taxon>
        <taxon>Rhabditida</taxon>
        <taxon>Rhabditina</taxon>
        <taxon>Rhabditomorpha</taxon>
        <taxon>Strongyloidea</taxon>
        <taxon>Metastrongylidae</taxon>
        <taxon>Parelaphostrongylus</taxon>
    </lineage>
</organism>
<evidence type="ECO:0000313" key="2">
    <source>
        <dbReference type="EMBL" id="KAJ1356330.1"/>
    </source>
</evidence>
<protein>
    <submittedName>
        <fullName evidence="2">Uncharacterized protein</fullName>
    </submittedName>
</protein>
<evidence type="ECO:0000313" key="3">
    <source>
        <dbReference type="Proteomes" id="UP001196413"/>
    </source>
</evidence>
<feature type="compositionally biased region" description="Basic and acidic residues" evidence="1">
    <location>
        <begin position="126"/>
        <end position="139"/>
    </location>
</feature>
<dbReference type="Proteomes" id="UP001196413">
    <property type="component" value="Unassembled WGS sequence"/>
</dbReference>
<comment type="caution">
    <text evidence="2">The sequence shown here is derived from an EMBL/GenBank/DDBJ whole genome shotgun (WGS) entry which is preliminary data.</text>
</comment>
<proteinExistence type="predicted"/>
<dbReference type="AlphaFoldDB" id="A0AAD5MED7"/>
<feature type="region of interest" description="Disordered" evidence="1">
    <location>
        <begin position="99"/>
        <end position="139"/>
    </location>
</feature>
<feature type="compositionally biased region" description="Basic and acidic residues" evidence="1">
    <location>
        <begin position="107"/>
        <end position="116"/>
    </location>
</feature>
<dbReference type="InterPro" id="IPR035127">
    <property type="entry name" value="SL4P"/>
</dbReference>
<evidence type="ECO:0000256" key="1">
    <source>
        <dbReference type="SAM" id="MobiDB-lite"/>
    </source>
</evidence>
<reference evidence="2" key="1">
    <citation type="submission" date="2021-06" db="EMBL/GenBank/DDBJ databases">
        <title>Parelaphostrongylus tenuis whole genome reference sequence.</title>
        <authorList>
            <person name="Garwood T.J."/>
            <person name="Larsen P.A."/>
            <person name="Fountain-Jones N.M."/>
            <person name="Garbe J.R."/>
            <person name="Macchietto M.G."/>
            <person name="Kania S.A."/>
            <person name="Gerhold R.W."/>
            <person name="Richards J.E."/>
            <person name="Wolf T.M."/>
        </authorList>
    </citation>
    <scope>NUCLEOTIDE SEQUENCE</scope>
    <source>
        <strain evidence="2">MNPRO001-30</strain>
        <tissue evidence="2">Meninges</tissue>
    </source>
</reference>
<dbReference type="Pfam" id="PF17618">
    <property type="entry name" value="SL4P"/>
    <property type="match status" value="1"/>
</dbReference>
<name>A0AAD5MED7_PARTN</name>
<dbReference type="EMBL" id="JAHQIW010002787">
    <property type="protein sequence ID" value="KAJ1356330.1"/>
    <property type="molecule type" value="Genomic_DNA"/>
</dbReference>
<keyword evidence="3" id="KW-1185">Reference proteome</keyword>